<dbReference type="RefSeq" id="WP_073317180.1">
    <property type="nucleotide sequence ID" value="NZ_FQWD01000001.1"/>
</dbReference>
<feature type="domain" description="FAD-binding FR-type" evidence="9">
    <location>
        <begin position="1"/>
        <end position="101"/>
    </location>
</feature>
<keyword evidence="10" id="KW-0808">Transferase</keyword>
<evidence type="ECO:0000259" key="9">
    <source>
        <dbReference type="PROSITE" id="PS51384"/>
    </source>
</evidence>
<evidence type="ECO:0000256" key="4">
    <source>
        <dbReference type="ARBA" id="ARBA00023002"/>
    </source>
</evidence>
<dbReference type="Proteomes" id="UP000184520">
    <property type="component" value="Unassembled WGS sequence"/>
</dbReference>
<dbReference type="STRING" id="634436.SAMN05216361_0458"/>
<dbReference type="SUPFAM" id="SSF52343">
    <property type="entry name" value="Ferredoxin reductase-like, C-terminal NADP-linked domain"/>
    <property type="match status" value="1"/>
</dbReference>
<evidence type="ECO:0000256" key="3">
    <source>
        <dbReference type="ARBA" id="ARBA00022723"/>
    </source>
</evidence>
<evidence type="ECO:0000256" key="6">
    <source>
        <dbReference type="ARBA" id="ARBA00023014"/>
    </source>
</evidence>
<dbReference type="SUPFAM" id="SSF63380">
    <property type="entry name" value="Riboflavin synthase domain-like"/>
    <property type="match status" value="1"/>
</dbReference>
<keyword evidence="10" id="KW-0489">Methyltransferase</keyword>
<dbReference type="CDD" id="cd00207">
    <property type="entry name" value="fer2"/>
    <property type="match status" value="1"/>
</dbReference>
<evidence type="ECO:0000259" key="8">
    <source>
        <dbReference type="PROSITE" id="PS51085"/>
    </source>
</evidence>
<dbReference type="InterPro" id="IPR001433">
    <property type="entry name" value="OxRdtase_FAD/NAD-bd"/>
</dbReference>
<dbReference type="PRINTS" id="PR00409">
    <property type="entry name" value="PHDIOXRDTASE"/>
</dbReference>
<keyword evidence="5" id="KW-0408">Iron</keyword>
<dbReference type="GO" id="GO:0051537">
    <property type="term" value="F:2 iron, 2 sulfur cluster binding"/>
    <property type="evidence" value="ECO:0007669"/>
    <property type="project" value="UniProtKB-KW"/>
</dbReference>
<keyword evidence="2" id="KW-0001">2Fe-2S</keyword>
<dbReference type="InterPro" id="IPR006058">
    <property type="entry name" value="2Fe2S_fd_BS"/>
</dbReference>
<keyword evidence="1" id="KW-0285">Flavoprotein</keyword>
<keyword evidence="11" id="KW-1185">Reference proteome</keyword>
<dbReference type="EMBL" id="FQWD01000001">
    <property type="protein sequence ID" value="SHF80489.1"/>
    <property type="molecule type" value="Genomic_DNA"/>
</dbReference>
<dbReference type="OrthoDB" id="9801223at2"/>
<dbReference type="Gene3D" id="2.40.30.10">
    <property type="entry name" value="Translation factors"/>
    <property type="match status" value="1"/>
</dbReference>
<dbReference type="InterPro" id="IPR017927">
    <property type="entry name" value="FAD-bd_FR_type"/>
</dbReference>
<sequence>MLDVNLQAITPLSESVLKLTFTDPANQPLPAFEAGAHIDVRVNDAITRQYSLCSSPSERYAYSVAVLRDPNSRGGSAAIHASFQPGQRVQISAPRNLFALNPEDAKTVLVAGGIGITPIMSMAHTLAEQGKEFTLLYVNKPDQRVAFDTELQHGFFADRVRILQPDNREQVKAWLAQNIGEYAALSGLYTCGPNSFMEIVFSIANELNWPANALHQERFGLEQADTDGDKPFELILKRAGVSIPVKADQTALEALDDAGIEVDASCEQGVCGTCLLNVLDGEVDHRDGYLTEQEKSQHNQFTPCCSRAVSASLTLDL</sequence>
<dbReference type="Gene3D" id="3.40.50.80">
    <property type="entry name" value="Nucleotide-binding domain of ferredoxin-NADP reductase (FNR) module"/>
    <property type="match status" value="1"/>
</dbReference>
<reference evidence="11" key="1">
    <citation type="submission" date="2016-11" db="EMBL/GenBank/DDBJ databases">
        <authorList>
            <person name="Varghese N."/>
            <person name="Submissions S."/>
        </authorList>
    </citation>
    <scope>NUCLEOTIDE SEQUENCE [LARGE SCALE GENOMIC DNA]</scope>
    <source>
        <strain evidence="11">CGMCC 1.8995</strain>
    </source>
</reference>
<accession>A0A1M5EMM0</accession>
<dbReference type="PROSITE" id="PS51384">
    <property type="entry name" value="FAD_FR"/>
    <property type="match status" value="1"/>
</dbReference>
<dbReference type="PANTHER" id="PTHR47354">
    <property type="entry name" value="NADH OXIDOREDUCTASE HCR"/>
    <property type="match status" value="1"/>
</dbReference>
<name>A0A1M5EMM0_9ALTE</name>
<dbReference type="Pfam" id="PF00111">
    <property type="entry name" value="Fer2"/>
    <property type="match status" value="1"/>
</dbReference>
<dbReference type="PANTHER" id="PTHR47354:SF1">
    <property type="entry name" value="CARNITINE MONOOXYGENASE REDUCTASE SUBUNIT"/>
    <property type="match status" value="1"/>
</dbReference>
<keyword evidence="3" id="KW-0479">Metal-binding</keyword>
<dbReference type="GO" id="GO:0032259">
    <property type="term" value="P:methylation"/>
    <property type="evidence" value="ECO:0007669"/>
    <property type="project" value="UniProtKB-KW"/>
</dbReference>
<evidence type="ECO:0000256" key="2">
    <source>
        <dbReference type="ARBA" id="ARBA00022714"/>
    </source>
</evidence>
<dbReference type="InterPro" id="IPR012675">
    <property type="entry name" value="Beta-grasp_dom_sf"/>
</dbReference>
<dbReference type="InterPro" id="IPR036010">
    <property type="entry name" value="2Fe-2S_ferredoxin-like_sf"/>
</dbReference>
<gene>
    <name evidence="10" type="ORF">SAMN05216361_0458</name>
</gene>
<evidence type="ECO:0000313" key="10">
    <source>
        <dbReference type="EMBL" id="SHF80489.1"/>
    </source>
</evidence>
<protein>
    <submittedName>
        <fullName evidence="10">Vanillate O-demethylase ferredoxin subunit</fullName>
    </submittedName>
</protein>
<dbReference type="GO" id="GO:0046872">
    <property type="term" value="F:metal ion binding"/>
    <property type="evidence" value="ECO:0007669"/>
    <property type="project" value="UniProtKB-KW"/>
</dbReference>
<dbReference type="Pfam" id="PF00175">
    <property type="entry name" value="NAD_binding_1"/>
    <property type="match status" value="1"/>
</dbReference>
<proteinExistence type="predicted"/>
<keyword evidence="6" id="KW-0411">Iron-sulfur</keyword>
<dbReference type="InterPro" id="IPR017938">
    <property type="entry name" value="Riboflavin_synthase-like_b-brl"/>
</dbReference>
<dbReference type="PROSITE" id="PS51085">
    <property type="entry name" value="2FE2S_FER_2"/>
    <property type="match status" value="1"/>
</dbReference>
<dbReference type="CDD" id="cd06185">
    <property type="entry name" value="PDR_like"/>
    <property type="match status" value="1"/>
</dbReference>
<keyword evidence="4" id="KW-0560">Oxidoreductase</keyword>
<evidence type="ECO:0000256" key="1">
    <source>
        <dbReference type="ARBA" id="ARBA00022630"/>
    </source>
</evidence>
<keyword evidence="7" id="KW-0830">Ubiquinone</keyword>
<dbReference type="InterPro" id="IPR050415">
    <property type="entry name" value="MRET"/>
</dbReference>
<dbReference type="PROSITE" id="PS00197">
    <property type="entry name" value="2FE2S_FER_1"/>
    <property type="match status" value="1"/>
</dbReference>
<evidence type="ECO:0000256" key="7">
    <source>
        <dbReference type="ARBA" id="ARBA00023075"/>
    </source>
</evidence>
<feature type="domain" description="2Fe-2S ferredoxin-type" evidence="8">
    <location>
        <begin position="230"/>
        <end position="317"/>
    </location>
</feature>
<dbReference type="GO" id="GO:0008168">
    <property type="term" value="F:methyltransferase activity"/>
    <property type="evidence" value="ECO:0007669"/>
    <property type="project" value="UniProtKB-KW"/>
</dbReference>
<dbReference type="Gene3D" id="3.10.20.30">
    <property type="match status" value="1"/>
</dbReference>
<evidence type="ECO:0000256" key="5">
    <source>
        <dbReference type="ARBA" id="ARBA00023004"/>
    </source>
</evidence>
<dbReference type="InterPro" id="IPR001041">
    <property type="entry name" value="2Fe-2S_ferredoxin-type"/>
</dbReference>
<dbReference type="AlphaFoldDB" id="A0A1M5EMM0"/>
<dbReference type="InterPro" id="IPR039261">
    <property type="entry name" value="FNR_nucleotide-bd"/>
</dbReference>
<evidence type="ECO:0000313" key="11">
    <source>
        <dbReference type="Proteomes" id="UP000184520"/>
    </source>
</evidence>
<organism evidence="10 11">
    <name type="scientific">Marisediminitalea aggregata</name>
    <dbReference type="NCBI Taxonomy" id="634436"/>
    <lineage>
        <taxon>Bacteria</taxon>
        <taxon>Pseudomonadati</taxon>
        <taxon>Pseudomonadota</taxon>
        <taxon>Gammaproteobacteria</taxon>
        <taxon>Alteromonadales</taxon>
        <taxon>Alteromonadaceae</taxon>
        <taxon>Marisediminitalea</taxon>
    </lineage>
</organism>
<dbReference type="GO" id="GO:0016491">
    <property type="term" value="F:oxidoreductase activity"/>
    <property type="evidence" value="ECO:0007669"/>
    <property type="project" value="UniProtKB-KW"/>
</dbReference>
<dbReference type="SUPFAM" id="SSF54292">
    <property type="entry name" value="2Fe-2S ferredoxin-like"/>
    <property type="match status" value="1"/>
</dbReference>